<keyword evidence="2" id="KW-1185">Reference proteome</keyword>
<reference evidence="1 2" key="1">
    <citation type="journal article" date="2020" name="Cell">
        <title>Large-Scale Comparative Analyses of Tick Genomes Elucidate Their Genetic Diversity and Vector Capacities.</title>
        <authorList>
            <consortium name="Tick Genome and Microbiome Consortium (TIGMIC)"/>
            <person name="Jia N."/>
            <person name="Wang J."/>
            <person name="Shi W."/>
            <person name="Du L."/>
            <person name="Sun Y."/>
            <person name="Zhan W."/>
            <person name="Jiang J.F."/>
            <person name="Wang Q."/>
            <person name="Zhang B."/>
            <person name="Ji P."/>
            <person name="Bell-Sakyi L."/>
            <person name="Cui X.M."/>
            <person name="Yuan T.T."/>
            <person name="Jiang B.G."/>
            <person name="Yang W.F."/>
            <person name="Lam T.T."/>
            <person name="Chang Q.C."/>
            <person name="Ding S.J."/>
            <person name="Wang X.J."/>
            <person name="Zhu J.G."/>
            <person name="Ruan X.D."/>
            <person name="Zhao L."/>
            <person name="Wei J.T."/>
            <person name="Ye R.Z."/>
            <person name="Que T.C."/>
            <person name="Du C.H."/>
            <person name="Zhou Y.H."/>
            <person name="Cheng J.X."/>
            <person name="Dai P.F."/>
            <person name="Guo W.B."/>
            <person name="Han X.H."/>
            <person name="Huang E.J."/>
            <person name="Li L.F."/>
            <person name="Wei W."/>
            <person name="Gao Y.C."/>
            <person name="Liu J.Z."/>
            <person name="Shao H.Z."/>
            <person name="Wang X."/>
            <person name="Wang C.C."/>
            <person name="Yang T.C."/>
            <person name="Huo Q.B."/>
            <person name="Li W."/>
            <person name="Chen H.Y."/>
            <person name="Chen S.E."/>
            <person name="Zhou L.G."/>
            <person name="Ni X.B."/>
            <person name="Tian J.H."/>
            <person name="Sheng Y."/>
            <person name="Liu T."/>
            <person name="Pan Y.S."/>
            <person name="Xia L.Y."/>
            <person name="Li J."/>
            <person name="Zhao F."/>
            <person name="Cao W.C."/>
        </authorList>
    </citation>
    <scope>NUCLEOTIDE SEQUENCE [LARGE SCALE GENOMIC DNA]</scope>
    <source>
        <strain evidence="1">Iper-2018</strain>
    </source>
</reference>
<sequence length="375" mass="42636">MDLGSSVVFEVPATCLPESRPNSLIAAYREHENMIAEAAINDGPQPKARPQPRGSGWVLKQTRIAREWLLLRYQQQKRQKGTRHGGDGLKMPAIKYNVDDWVEDNKTFFVPPVCNKMMHHQGQLKVFYVGGPNVRRDYHIEEGEEFFYMLRGDMVLKVLERGRAKDVVIREGQVFLLPGRIAHSPQRLADTVGLVVERERASNEQDCLRFYTDDTCSQVLHERWVYCKDLYHDLVPLINEFLGSEQCRTNRPGPGSFLGKPAYAENTETTLSPPFDLNQWLQRHDNLLSQPNAKRDLFEGKHQTKALVLGNGSHGSQCENTETFLWQRVGSAKVDVQGTKYVLAPNETLLVREPGLFTLINDVQGRTVALSMPPK</sequence>
<evidence type="ECO:0000313" key="2">
    <source>
        <dbReference type="Proteomes" id="UP000805193"/>
    </source>
</evidence>
<comment type="caution">
    <text evidence="1">The sequence shown here is derived from an EMBL/GenBank/DDBJ whole genome shotgun (WGS) entry which is preliminary data.</text>
</comment>
<protein>
    <submittedName>
        <fullName evidence="1">Uncharacterized protein</fullName>
    </submittedName>
</protein>
<evidence type="ECO:0000313" key="1">
    <source>
        <dbReference type="EMBL" id="KAG0413275.1"/>
    </source>
</evidence>
<proteinExistence type="predicted"/>
<organism evidence="1 2">
    <name type="scientific">Ixodes persulcatus</name>
    <name type="common">Taiga tick</name>
    <dbReference type="NCBI Taxonomy" id="34615"/>
    <lineage>
        <taxon>Eukaryota</taxon>
        <taxon>Metazoa</taxon>
        <taxon>Ecdysozoa</taxon>
        <taxon>Arthropoda</taxon>
        <taxon>Chelicerata</taxon>
        <taxon>Arachnida</taxon>
        <taxon>Acari</taxon>
        <taxon>Parasitiformes</taxon>
        <taxon>Ixodida</taxon>
        <taxon>Ixodoidea</taxon>
        <taxon>Ixodidae</taxon>
        <taxon>Ixodinae</taxon>
        <taxon>Ixodes</taxon>
    </lineage>
</organism>
<dbReference type="Proteomes" id="UP000805193">
    <property type="component" value="Unassembled WGS sequence"/>
</dbReference>
<gene>
    <name evidence="1" type="ORF">HPB47_009579</name>
</gene>
<accession>A0AC60P1G8</accession>
<dbReference type="EMBL" id="JABSTQ010011277">
    <property type="protein sequence ID" value="KAG0413275.1"/>
    <property type="molecule type" value="Genomic_DNA"/>
</dbReference>
<name>A0AC60P1G8_IXOPE</name>